<dbReference type="STRING" id="1305731.GCA_000934705_00209"/>
<protein>
    <submittedName>
        <fullName evidence="2">Uncharacterized protein</fullName>
    </submittedName>
</protein>
<proteinExistence type="predicted"/>
<reference evidence="2 3" key="1">
    <citation type="submission" date="2015-09" db="EMBL/GenBank/DDBJ databases">
        <title>Identification and resolution of microdiversity through metagenomic sequencing of parallel consortia.</title>
        <authorList>
            <person name="Nelson W.C."/>
            <person name="Romine M.F."/>
            <person name="Lindemann S.R."/>
        </authorList>
    </citation>
    <scope>NUCLEOTIDE SEQUENCE [LARGE SCALE GENOMIC DNA]</scope>
    <source>
        <strain evidence="2">HL-55</strain>
    </source>
</reference>
<feature type="transmembrane region" description="Helical" evidence="1">
    <location>
        <begin position="54"/>
        <end position="74"/>
    </location>
</feature>
<name>A0A0P8B751_9GAMM</name>
<keyword evidence="1" id="KW-1133">Transmembrane helix</keyword>
<dbReference type="Proteomes" id="UP000050416">
    <property type="component" value="Unassembled WGS sequence"/>
</dbReference>
<accession>A0A0P8B751</accession>
<dbReference type="EMBL" id="LJZQ01000006">
    <property type="protein sequence ID" value="KPQ29361.1"/>
    <property type="molecule type" value="Genomic_DNA"/>
</dbReference>
<comment type="caution">
    <text evidence="2">The sequence shown here is derived from an EMBL/GenBank/DDBJ whole genome shotgun (WGS) entry which is preliminary data.</text>
</comment>
<dbReference type="PATRIC" id="fig|1305731.5.peg.2676"/>
<sequence length="77" mass="8624">MFKPSCYSCRKKFEPSALRVSYSKNYCESCGVGLFGEDYFNFPPKPAPTTRKNLVVHGAVLIFGAVFFALWLSISGF</sequence>
<dbReference type="AlphaFoldDB" id="A0A0P8B751"/>
<evidence type="ECO:0000313" key="3">
    <source>
        <dbReference type="Proteomes" id="UP000050416"/>
    </source>
</evidence>
<evidence type="ECO:0000256" key="1">
    <source>
        <dbReference type="SAM" id="Phobius"/>
    </source>
</evidence>
<organism evidence="2 3">
    <name type="scientific">Marinobacter excellens HL-55</name>
    <dbReference type="NCBI Taxonomy" id="1305731"/>
    <lineage>
        <taxon>Bacteria</taxon>
        <taxon>Pseudomonadati</taxon>
        <taxon>Pseudomonadota</taxon>
        <taxon>Gammaproteobacteria</taxon>
        <taxon>Pseudomonadales</taxon>
        <taxon>Marinobacteraceae</taxon>
        <taxon>Marinobacter</taxon>
    </lineage>
</organism>
<keyword evidence="1" id="KW-0472">Membrane</keyword>
<keyword evidence="1" id="KW-0812">Transmembrane</keyword>
<gene>
    <name evidence="2" type="ORF">HLUCCX14_05865</name>
</gene>
<evidence type="ECO:0000313" key="2">
    <source>
        <dbReference type="EMBL" id="KPQ29361.1"/>
    </source>
</evidence>